<reference evidence="4" key="1">
    <citation type="submission" date="2021-10" db="EMBL/GenBank/DDBJ databases">
        <title>De novo Genome Assembly of Clathrus columnatus (Basidiomycota, Fungi) Using Illumina and Nanopore Sequence Data.</title>
        <authorList>
            <person name="Ogiso-Tanaka E."/>
            <person name="Itagaki H."/>
            <person name="Hosoya T."/>
            <person name="Hosaka K."/>
        </authorList>
    </citation>
    <scope>NUCLEOTIDE SEQUENCE</scope>
    <source>
        <strain evidence="4">MO-923</strain>
    </source>
</reference>
<dbReference type="EMBL" id="BPWL01000010">
    <property type="protein sequence ID" value="GJJ14712.1"/>
    <property type="molecule type" value="Genomic_DNA"/>
</dbReference>
<proteinExistence type="predicted"/>
<keyword evidence="5" id="KW-1185">Reference proteome</keyword>
<evidence type="ECO:0000313" key="5">
    <source>
        <dbReference type="Proteomes" id="UP001050691"/>
    </source>
</evidence>
<dbReference type="Proteomes" id="UP001050691">
    <property type="component" value="Unassembled WGS sequence"/>
</dbReference>
<feature type="region of interest" description="Disordered" evidence="2">
    <location>
        <begin position="1"/>
        <end position="27"/>
    </location>
</feature>
<dbReference type="Gene3D" id="1.20.5.170">
    <property type="match status" value="1"/>
</dbReference>
<comment type="caution">
    <text evidence="4">The sequence shown here is derived from an EMBL/GenBank/DDBJ whole genome shotgun (WGS) entry which is preliminary data.</text>
</comment>
<evidence type="ECO:0000256" key="1">
    <source>
        <dbReference type="SAM" id="Coils"/>
    </source>
</evidence>
<feature type="domain" description="BZIP" evidence="3">
    <location>
        <begin position="16"/>
        <end position="29"/>
    </location>
</feature>
<feature type="coiled-coil region" evidence="1">
    <location>
        <begin position="34"/>
        <end position="85"/>
    </location>
</feature>
<dbReference type="GO" id="GO:0003700">
    <property type="term" value="F:DNA-binding transcription factor activity"/>
    <property type="evidence" value="ECO:0007669"/>
    <property type="project" value="InterPro"/>
</dbReference>
<evidence type="ECO:0000256" key="2">
    <source>
        <dbReference type="SAM" id="MobiDB-lite"/>
    </source>
</evidence>
<dbReference type="InterPro" id="IPR004827">
    <property type="entry name" value="bZIP"/>
</dbReference>
<gene>
    <name evidence="4" type="ORF">Clacol_008979</name>
</gene>
<keyword evidence="1" id="KW-0175">Coiled coil</keyword>
<organism evidence="4 5">
    <name type="scientific">Clathrus columnatus</name>
    <dbReference type="NCBI Taxonomy" id="1419009"/>
    <lineage>
        <taxon>Eukaryota</taxon>
        <taxon>Fungi</taxon>
        <taxon>Dikarya</taxon>
        <taxon>Basidiomycota</taxon>
        <taxon>Agaricomycotina</taxon>
        <taxon>Agaricomycetes</taxon>
        <taxon>Phallomycetidae</taxon>
        <taxon>Phallales</taxon>
        <taxon>Clathraceae</taxon>
        <taxon>Clathrus</taxon>
    </lineage>
</organism>
<evidence type="ECO:0000259" key="3">
    <source>
        <dbReference type="PROSITE" id="PS00036"/>
    </source>
</evidence>
<evidence type="ECO:0000313" key="4">
    <source>
        <dbReference type="EMBL" id="GJJ14712.1"/>
    </source>
</evidence>
<sequence length="265" mass="29190">MSSTLLTSPPDIWAGKSRNAKAQARHRAKRKAYIEQLEQTVSKLQTALALSAEDVVNLPTTQMKLRELKEENDSLRAELRKFQLQQAANFSMSSVIPMPSNEPPRLVKRRRLSSDDSEHRYTYLASISDSVGHDMEHAPTSVSVVPSGRSMPLSTGVQNRNYQLQGPGGLTVPETSQTTHLREEPFSWTPYTVPTPSSGDSPPSWSYSGGHDGVTNEMVSLYAADMNGNSSSAQRTELDINTLNISSSGSWPDVQIWPYSAVRPS</sequence>
<dbReference type="CDD" id="cd14686">
    <property type="entry name" value="bZIP"/>
    <property type="match status" value="1"/>
</dbReference>
<accession>A0AAV5ALZ1</accession>
<protein>
    <recommendedName>
        <fullName evidence="3">BZIP domain-containing protein</fullName>
    </recommendedName>
</protein>
<dbReference type="AlphaFoldDB" id="A0AAV5ALZ1"/>
<dbReference type="PROSITE" id="PS00036">
    <property type="entry name" value="BZIP_BASIC"/>
    <property type="match status" value="1"/>
</dbReference>
<name>A0AAV5ALZ1_9AGAM</name>